<dbReference type="PANTHER" id="PTHR34203:SF15">
    <property type="entry name" value="SLL1173 PROTEIN"/>
    <property type="match status" value="1"/>
</dbReference>
<gene>
    <name evidence="2" type="ORF">ENM66_03005</name>
</gene>
<dbReference type="Pfam" id="PF05050">
    <property type="entry name" value="Methyltransf_21"/>
    <property type="match status" value="1"/>
</dbReference>
<dbReference type="InterPro" id="IPR029063">
    <property type="entry name" value="SAM-dependent_MTases_sf"/>
</dbReference>
<sequence length="208" mass="23753">MSCKVQDLWRFSKPFEPLTHKFLLSNAREGDIFLDVGAHIGLYTIRLAQRVSKVIALEPEPRNYVLLRKNVLTNDLSSRVIALPIAASDKDGYAHMCVKSSSGAHTLEDLRNCVKTIKIVTLRVDTLLRILNVKNTDIVKIDVEGHENKVINGMNKLLNRNPPRILVIETQKNNLRLRKFLAKVGYKVMVLDCWDSTCNYGFYMVKRT</sequence>
<dbReference type="AlphaFoldDB" id="A0A7J3Z6L3"/>
<dbReference type="PANTHER" id="PTHR34203">
    <property type="entry name" value="METHYLTRANSFERASE, FKBM FAMILY PROTEIN"/>
    <property type="match status" value="1"/>
</dbReference>
<evidence type="ECO:0000313" key="2">
    <source>
        <dbReference type="EMBL" id="HHQ50301.1"/>
    </source>
</evidence>
<reference evidence="2" key="1">
    <citation type="journal article" date="2020" name="mSystems">
        <title>Genome- and Community-Level Interaction Insights into Carbon Utilization and Element Cycling Functions of Hydrothermarchaeota in Hydrothermal Sediment.</title>
        <authorList>
            <person name="Zhou Z."/>
            <person name="Liu Y."/>
            <person name="Xu W."/>
            <person name="Pan J."/>
            <person name="Luo Z.H."/>
            <person name="Li M."/>
        </authorList>
    </citation>
    <scope>NUCLEOTIDE SEQUENCE [LARGE SCALE GENOMIC DNA]</scope>
    <source>
        <strain evidence="2">SpSt-1105</strain>
    </source>
</reference>
<comment type="caution">
    <text evidence="2">The sequence shown here is derived from an EMBL/GenBank/DDBJ whole genome shotgun (WGS) entry which is preliminary data.</text>
</comment>
<keyword evidence="2" id="KW-0489">Methyltransferase</keyword>
<feature type="domain" description="Methyltransferase FkbM" evidence="1">
    <location>
        <begin position="35"/>
        <end position="188"/>
    </location>
</feature>
<dbReference type="InterPro" id="IPR052514">
    <property type="entry name" value="SAM-dependent_MTase"/>
</dbReference>
<dbReference type="GO" id="GO:0008168">
    <property type="term" value="F:methyltransferase activity"/>
    <property type="evidence" value="ECO:0007669"/>
    <property type="project" value="UniProtKB-KW"/>
</dbReference>
<keyword evidence="2" id="KW-0808">Transferase</keyword>
<organism evidence="2">
    <name type="scientific">Ignisphaera aggregans</name>
    <dbReference type="NCBI Taxonomy" id="334771"/>
    <lineage>
        <taxon>Archaea</taxon>
        <taxon>Thermoproteota</taxon>
        <taxon>Thermoprotei</taxon>
        <taxon>Desulfurococcales</taxon>
        <taxon>Desulfurococcaceae</taxon>
        <taxon>Ignisphaera</taxon>
    </lineage>
</organism>
<name>A0A7J3Z6L3_9CREN</name>
<dbReference type="NCBIfam" id="TIGR01444">
    <property type="entry name" value="fkbM_fam"/>
    <property type="match status" value="1"/>
</dbReference>
<dbReference type="InterPro" id="IPR006342">
    <property type="entry name" value="FkbM_mtfrase"/>
</dbReference>
<proteinExistence type="predicted"/>
<evidence type="ECO:0000259" key="1">
    <source>
        <dbReference type="Pfam" id="PF05050"/>
    </source>
</evidence>
<dbReference type="Gene3D" id="3.40.50.150">
    <property type="entry name" value="Vaccinia Virus protein VP39"/>
    <property type="match status" value="1"/>
</dbReference>
<dbReference type="GO" id="GO:0032259">
    <property type="term" value="P:methylation"/>
    <property type="evidence" value="ECO:0007669"/>
    <property type="project" value="UniProtKB-KW"/>
</dbReference>
<protein>
    <submittedName>
        <fullName evidence="2">FkbM family methyltransferase</fullName>
    </submittedName>
</protein>
<dbReference type="EMBL" id="DRYQ01000042">
    <property type="protein sequence ID" value="HHQ50301.1"/>
    <property type="molecule type" value="Genomic_DNA"/>
</dbReference>
<accession>A0A7J3Z6L3</accession>
<dbReference type="SUPFAM" id="SSF53335">
    <property type="entry name" value="S-adenosyl-L-methionine-dependent methyltransferases"/>
    <property type="match status" value="1"/>
</dbReference>